<dbReference type="PANTHER" id="PTHR43353:SF6">
    <property type="entry name" value="CYTOPLASMIC ALDEHYDE DEHYDROGENASE (EUROFUNG)"/>
    <property type="match status" value="1"/>
</dbReference>
<evidence type="ECO:0000256" key="1">
    <source>
        <dbReference type="ARBA" id="ARBA00023002"/>
    </source>
</evidence>
<evidence type="ECO:0000313" key="5">
    <source>
        <dbReference type="EMBL" id="PSK38635.1"/>
    </source>
</evidence>
<dbReference type="PANTHER" id="PTHR43353">
    <property type="entry name" value="SUCCINATE-SEMIALDEHYDE DEHYDROGENASE, MITOCHONDRIAL"/>
    <property type="match status" value="1"/>
</dbReference>
<dbReference type="STRING" id="418784.A0A2P7YRP9"/>
<dbReference type="SUPFAM" id="SSF53720">
    <property type="entry name" value="ALDH-like"/>
    <property type="match status" value="1"/>
</dbReference>
<dbReference type="Gene3D" id="3.40.605.10">
    <property type="entry name" value="Aldehyde Dehydrogenase, Chain A, domain 1"/>
    <property type="match status" value="1"/>
</dbReference>
<dbReference type="InterPro" id="IPR015590">
    <property type="entry name" value="Aldehyde_DH_dom"/>
</dbReference>
<dbReference type="Pfam" id="PF00171">
    <property type="entry name" value="Aldedh"/>
    <property type="match status" value="1"/>
</dbReference>
<name>A0A2P7YRP9_9ASCO</name>
<dbReference type="AlphaFoldDB" id="A0A2P7YRP9"/>
<dbReference type="GO" id="GO:0004777">
    <property type="term" value="F:succinate-semialdehyde dehydrogenase (NAD+) activity"/>
    <property type="evidence" value="ECO:0007669"/>
    <property type="project" value="TreeGrafter"/>
</dbReference>
<evidence type="ECO:0000313" key="6">
    <source>
        <dbReference type="Proteomes" id="UP000241107"/>
    </source>
</evidence>
<dbReference type="InterPro" id="IPR016163">
    <property type="entry name" value="Ald_DH_C"/>
</dbReference>
<evidence type="ECO:0000256" key="2">
    <source>
        <dbReference type="PROSITE-ProRule" id="PRU10007"/>
    </source>
</evidence>
<dbReference type="EMBL" id="PYFQ01000005">
    <property type="protein sequence ID" value="PSK38635.1"/>
    <property type="molecule type" value="Genomic_DNA"/>
</dbReference>
<dbReference type="OrthoDB" id="310895at2759"/>
<dbReference type="GeneID" id="36565959"/>
<proteinExistence type="inferred from homology"/>
<comment type="similarity">
    <text evidence="3">Belongs to the aldehyde dehydrogenase family.</text>
</comment>
<dbReference type="InterPro" id="IPR016162">
    <property type="entry name" value="Ald_DH_N"/>
</dbReference>
<dbReference type="InterPro" id="IPR029510">
    <property type="entry name" value="Ald_DH_CS_GLU"/>
</dbReference>
<dbReference type="InterPro" id="IPR016161">
    <property type="entry name" value="Ald_DH/histidinol_DH"/>
</dbReference>
<feature type="active site" evidence="2">
    <location>
        <position position="249"/>
    </location>
</feature>
<feature type="domain" description="Aldehyde dehydrogenase" evidence="4">
    <location>
        <begin position="19"/>
        <end position="462"/>
    </location>
</feature>
<comment type="caution">
    <text evidence="5">The sequence shown here is derived from an EMBL/GenBank/DDBJ whole genome shotgun (WGS) entry which is preliminary data.</text>
</comment>
<protein>
    <recommendedName>
        <fullName evidence="4">Aldehyde dehydrogenase domain-containing protein</fullName>
    </recommendedName>
</protein>
<dbReference type="InterPro" id="IPR050740">
    <property type="entry name" value="Aldehyde_DH_Superfamily"/>
</dbReference>
<dbReference type="Gene3D" id="3.40.309.10">
    <property type="entry name" value="Aldehyde Dehydrogenase, Chain A, domain 2"/>
    <property type="match status" value="1"/>
</dbReference>
<evidence type="ECO:0000259" key="4">
    <source>
        <dbReference type="Pfam" id="PF00171"/>
    </source>
</evidence>
<keyword evidence="6" id="KW-1185">Reference proteome</keyword>
<reference evidence="5 6" key="1">
    <citation type="submission" date="2018-03" db="EMBL/GenBank/DDBJ databases">
        <title>Candida pseudohaemulonii genome assembly and annotation.</title>
        <authorList>
            <person name="Munoz J.F."/>
            <person name="Gade L.G."/>
            <person name="Chow N.A."/>
            <person name="Litvintseva A.P."/>
            <person name="Loparev V.N."/>
            <person name="Cuomo C.A."/>
        </authorList>
    </citation>
    <scope>NUCLEOTIDE SEQUENCE [LARGE SCALE GENOMIC DNA]</scope>
    <source>
        <strain evidence="5 6">B12108</strain>
    </source>
</reference>
<keyword evidence="1 3" id="KW-0560">Oxidoreductase</keyword>
<evidence type="ECO:0000256" key="3">
    <source>
        <dbReference type="RuleBase" id="RU003345"/>
    </source>
</evidence>
<dbReference type="VEuPathDB" id="FungiDB:C7M61_002570"/>
<dbReference type="GO" id="GO:0009450">
    <property type="term" value="P:gamma-aminobutyric acid catabolic process"/>
    <property type="evidence" value="ECO:0007669"/>
    <property type="project" value="TreeGrafter"/>
</dbReference>
<organism evidence="5 6">
    <name type="scientific">Candidozyma pseudohaemuli</name>
    <dbReference type="NCBI Taxonomy" id="418784"/>
    <lineage>
        <taxon>Eukaryota</taxon>
        <taxon>Fungi</taxon>
        <taxon>Dikarya</taxon>
        <taxon>Ascomycota</taxon>
        <taxon>Saccharomycotina</taxon>
        <taxon>Pichiomycetes</taxon>
        <taxon>Metschnikowiaceae</taxon>
        <taxon>Candidozyma</taxon>
    </lineage>
</organism>
<dbReference type="PROSITE" id="PS00687">
    <property type="entry name" value="ALDEHYDE_DEHYDR_GLU"/>
    <property type="match status" value="1"/>
</dbReference>
<dbReference type="Proteomes" id="UP000241107">
    <property type="component" value="Unassembled WGS sequence"/>
</dbReference>
<accession>A0A2P7YRP9</accession>
<sequence>MPKFPTIPSLISSTRASFKSIPSLSPTKELVCNYETIENLDVIDDICEDAYKGYSKWSSRPFDERSEILRAAASLVQKNKEHYVEAHMAIGAARPFAEIITQMAYQNIVEHALPISRPDGEVLKSKMSQLAMSIKSPVGPVLSIAPWNAPTVLWARAIAAPLAAGCSVVAKALEKAPITSYLFARDFHEAGVDKDALQVAQFAPKDQPEATKRLIEHSKIKKITFTGSSTLGAKLSQIAGGALKPMLLELGGKNVLIITPNADLEKAAESLLFSAWLHNGQICMCLDNCFVHSSVYDAFLKILVRKAQQHCAEKTPLRDVEGADKVRGLVSQALEKGAKVAFGDPKQLSDAFVLPLILTDVNKSMNIFLEETFGPVFSVIKYDTIDNVVNAVNDLRFGLKASIWSKDVLNAIAVAKKIDTGAVHVNGSTVHDEATIPHGGVGQSGFGRFNNKWGLDEFSFEKVITANP</sequence>
<gene>
    <name evidence="5" type="ORF">C7M61_002570</name>
</gene>
<dbReference type="RefSeq" id="XP_024713867.1">
    <property type="nucleotide sequence ID" value="XM_024857941.1"/>
</dbReference>